<reference evidence="1 2" key="1">
    <citation type="journal article" date="2014" name="Genome Announc.">
        <title>Draft Genome Sequences of Marine Flavobacterium Nonlabens Strains NR17, NR24, NR27, NR32, NR33, and Ara13.</title>
        <authorList>
            <person name="Nakanishi M."/>
            <person name="Meirelles P."/>
            <person name="Suzuki R."/>
            <person name="Takatani N."/>
            <person name="Mino S."/>
            <person name="Suda W."/>
            <person name="Oshima K."/>
            <person name="Hattori M."/>
            <person name="Ohkuma M."/>
            <person name="Hosokawa M."/>
            <person name="Miyashita K."/>
            <person name="Thompson F.L."/>
            <person name="Niwa A."/>
            <person name="Sawabe T."/>
            <person name="Sawabe T."/>
        </authorList>
    </citation>
    <scope>NUCLEOTIDE SEQUENCE [LARGE SCALE GENOMIC DNA]</scope>
    <source>
        <strain evidence="2">JCM19275</strain>
    </source>
</reference>
<dbReference type="Proteomes" id="UP000029647">
    <property type="component" value="Unassembled WGS sequence"/>
</dbReference>
<proteinExistence type="predicted"/>
<protein>
    <recommendedName>
        <fullName evidence="3">Asparagine synthetase B</fullName>
    </recommendedName>
</protein>
<dbReference type="InterPro" id="IPR021314">
    <property type="entry name" value="DUF2911"/>
</dbReference>
<dbReference type="EMBL" id="BBNT01000014">
    <property type="protein sequence ID" value="GAL76702.1"/>
    <property type="molecule type" value="Genomic_DNA"/>
</dbReference>
<name>A0A090X3V7_NONUL</name>
<accession>A0A090X3V7</accession>
<sequence>MKYFVFIFSFFTAISATQAQEIAFSKIDKSPLDVVIHRDDNNQAIARVIYSRPAKRDRTIFGELVKYGEVWRTGANEATEIDFFYDVTINGNLVKAGAYSIYTIPGEDKWTFILNSQTNQWGGTKHDPEKDVLKVTMDSMPSPQTIEEFSISFVEDPDGLILFMGWDDTLVNLPIQVAQL</sequence>
<dbReference type="Pfam" id="PF11138">
    <property type="entry name" value="DUF2911"/>
    <property type="match status" value="1"/>
</dbReference>
<comment type="caution">
    <text evidence="1">The sequence shown here is derived from an EMBL/GenBank/DDBJ whole genome shotgun (WGS) entry which is preliminary data.</text>
</comment>
<dbReference type="AlphaFoldDB" id="A0A090X3V7"/>
<evidence type="ECO:0000313" key="2">
    <source>
        <dbReference type="Proteomes" id="UP000029647"/>
    </source>
</evidence>
<evidence type="ECO:0008006" key="3">
    <source>
        <dbReference type="Google" id="ProtNLM"/>
    </source>
</evidence>
<evidence type="ECO:0000313" key="1">
    <source>
        <dbReference type="EMBL" id="GAL76702.1"/>
    </source>
</evidence>
<gene>
    <name evidence="1" type="ORF">JCM19275_1376</name>
</gene>
<organism evidence="1 2">
    <name type="scientific">Nonlabens ulvanivorans</name>
    <name type="common">Persicivirga ulvanivorans</name>
    <dbReference type="NCBI Taxonomy" id="906888"/>
    <lineage>
        <taxon>Bacteria</taxon>
        <taxon>Pseudomonadati</taxon>
        <taxon>Bacteroidota</taxon>
        <taxon>Flavobacteriia</taxon>
        <taxon>Flavobacteriales</taxon>
        <taxon>Flavobacteriaceae</taxon>
        <taxon>Nonlabens</taxon>
    </lineage>
</organism>